<comment type="caution">
    <text evidence="1">The sequence shown here is derived from an EMBL/GenBank/DDBJ whole genome shotgun (WGS) entry which is preliminary data.</text>
</comment>
<dbReference type="EMBL" id="CM047940">
    <property type="protein sequence ID" value="KAI9904833.1"/>
    <property type="molecule type" value="Genomic_DNA"/>
</dbReference>
<protein>
    <submittedName>
        <fullName evidence="1">Uncharacterized protein</fullName>
    </submittedName>
</protein>
<organism evidence="1 2">
    <name type="scientific">Trichothecium roseum</name>
    <dbReference type="NCBI Taxonomy" id="47278"/>
    <lineage>
        <taxon>Eukaryota</taxon>
        <taxon>Fungi</taxon>
        <taxon>Dikarya</taxon>
        <taxon>Ascomycota</taxon>
        <taxon>Pezizomycotina</taxon>
        <taxon>Sordariomycetes</taxon>
        <taxon>Hypocreomycetidae</taxon>
        <taxon>Hypocreales</taxon>
        <taxon>Hypocreales incertae sedis</taxon>
        <taxon>Trichothecium</taxon>
    </lineage>
</organism>
<name>A0ACC0VGE5_9HYPO</name>
<evidence type="ECO:0000313" key="1">
    <source>
        <dbReference type="EMBL" id="KAI9904833.1"/>
    </source>
</evidence>
<evidence type="ECO:0000313" key="2">
    <source>
        <dbReference type="Proteomes" id="UP001163324"/>
    </source>
</evidence>
<reference evidence="1" key="1">
    <citation type="submission" date="2022-10" db="EMBL/GenBank/DDBJ databases">
        <title>Complete Genome of Trichothecium roseum strain YXFP-22015, a Plant Pathogen Isolated from Citrus.</title>
        <authorList>
            <person name="Wang Y."/>
            <person name="Zhu L."/>
        </authorList>
    </citation>
    <scope>NUCLEOTIDE SEQUENCE</scope>
    <source>
        <strain evidence="1">YXFP-22015</strain>
    </source>
</reference>
<accession>A0ACC0VGE5</accession>
<gene>
    <name evidence="1" type="ORF">N3K66_001362</name>
</gene>
<dbReference type="Proteomes" id="UP001163324">
    <property type="component" value="Chromosome 1"/>
</dbReference>
<sequence>MQPIKIYNAPPGTGPNPWKAVIVLAELEIPYDSVWIPYSEIKQEPYVGINPNGRLPSMIDPNTNVTLFESGAIVQYIVNRYDKNNLISYGEDHLQERWATDSWLMFQMSGQGPMFGQKMWFTHFHADRNLTSAIERYGNETKRILGVIDSHLAKRRRELEAAPGTPVWLVGSKCTYADLSFVPWNILCLTRLFPEGGLDVEQDFPEFFQWHQSMVARPATDATIRQREHAMATMEDTAAAVLPKRGD</sequence>
<proteinExistence type="predicted"/>
<keyword evidence="2" id="KW-1185">Reference proteome</keyword>